<feature type="domain" description="Response regulatory" evidence="2">
    <location>
        <begin position="2"/>
        <end position="117"/>
    </location>
</feature>
<comment type="caution">
    <text evidence="3">The sequence shown here is derived from an EMBL/GenBank/DDBJ whole genome shotgun (WGS) entry which is preliminary data.</text>
</comment>
<dbReference type="EMBL" id="JACIJM010000002">
    <property type="protein sequence ID" value="MBB5721035.1"/>
    <property type="molecule type" value="Genomic_DNA"/>
</dbReference>
<evidence type="ECO:0000313" key="4">
    <source>
        <dbReference type="Proteomes" id="UP000535415"/>
    </source>
</evidence>
<dbReference type="InterPro" id="IPR011006">
    <property type="entry name" value="CheY-like_superfamily"/>
</dbReference>
<proteinExistence type="predicted"/>
<accession>A0A7W9BIC9</accession>
<gene>
    <name evidence="3" type="ORF">FHS72_000642</name>
</gene>
<evidence type="ECO:0000256" key="1">
    <source>
        <dbReference type="PROSITE-ProRule" id="PRU00169"/>
    </source>
</evidence>
<dbReference type="RefSeq" id="WP_183525484.1">
    <property type="nucleotide sequence ID" value="NZ_JACIJM010000002.1"/>
</dbReference>
<evidence type="ECO:0000313" key="3">
    <source>
        <dbReference type="EMBL" id="MBB5721035.1"/>
    </source>
</evidence>
<reference evidence="3 4" key="1">
    <citation type="submission" date="2020-08" db="EMBL/GenBank/DDBJ databases">
        <title>Genomic Encyclopedia of Type Strains, Phase IV (KMG-IV): sequencing the most valuable type-strain genomes for metagenomic binning, comparative biology and taxonomic classification.</title>
        <authorList>
            <person name="Goeker M."/>
        </authorList>
    </citation>
    <scope>NUCLEOTIDE SEQUENCE [LARGE SCALE GENOMIC DNA]</scope>
    <source>
        <strain evidence="3 4">DSM 101064</strain>
    </source>
</reference>
<organism evidence="3 4">
    <name type="scientific">Yoonia ponticola</name>
    <dbReference type="NCBI Taxonomy" id="1524255"/>
    <lineage>
        <taxon>Bacteria</taxon>
        <taxon>Pseudomonadati</taxon>
        <taxon>Pseudomonadota</taxon>
        <taxon>Alphaproteobacteria</taxon>
        <taxon>Rhodobacterales</taxon>
        <taxon>Paracoccaceae</taxon>
        <taxon>Yoonia</taxon>
    </lineage>
</organism>
<keyword evidence="4" id="KW-1185">Reference proteome</keyword>
<dbReference type="Proteomes" id="UP000535415">
    <property type="component" value="Unassembled WGS sequence"/>
</dbReference>
<dbReference type="SUPFAM" id="SSF52172">
    <property type="entry name" value="CheY-like"/>
    <property type="match status" value="1"/>
</dbReference>
<evidence type="ECO:0000259" key="2">
    <source>
        <dbReference type="PROSITE" id="PS50110"/>
    </source>
</evidence>
<dbReference type="AlphaFoldDB" id="A0A7W9BIC9"/>
<dbReference type="PROSITE" id="PS50110">
    <property type="entry name" value="RESPONSE_REGULATORY"/>
    <property type="match status" value="1"/>
</dbReference>
<keyword evidence="1" id="KW-0597">Phosphoprotein</keyword>
<name>A0A7W9BIC9_9RHOB</name>
<dbReference type="GO" id="GO:0000160">
    <property type="term" value="P:phosphorelay signal transduction system"/>
    <property type="evidence" value="ECO:0007669"/>
    <property type="project" value="InterPro"/>
</dbReference>
<dbReference type="Gene3D" id="3.40.50.2300">
    <property type="match status" value="1"/>
</dbReference>
<feature type="modified residue" description="4-aspartylphosphate" evidence="1">
    <location>
        <position position="51"/>
    </location>
</feature>
<dbReference type="SMART" id="SM00448">
    <property type="entry name" value="REC"/>
    <property type="match status" value="1"/>
</dbReference>
<dbReference type="InterPro" id="IPR001789">
    <property type="entry name" value="Sig_transdc_resp-reg_receiver"/>
</dbReference>
<sequence length="130" mass="14172">MRVLIVQSKSELGALWSRHLERLHAMVTVVETGDDALILLQSETFDVIVLDLVLREGSALTVADFANFNQPRANVVFVTDTTFFSDGSIFSHSANARAFVETKTPPSDLAAIVHHYGQTASRLSRTANAG</sequence>
<protein>
    <submittedName>
        <fullName evidence="3">CheY-like chemotaxis protein</fullName>
    </submittedName>
</protein>